<dbReference type="SUPFAM" id="SSF55961">
    <property type="entry name" value="Bet v1-like"/>
    <property type="match status" value="1"/>
</dbReference>
<dbReference type="Pfam" id="PF08327">
    <property type="entry name" value="AHSA1"/>
    <property type="match status" value="1"/>
</dbReference>
<dbReference type="InterPro" id="IPR013538">
    <property type="entry name" value="ASHA1/2-like_C"/>
</dbReference>
<sequence length="258" mass="28838">MPEPRPEPEPHSLEKRLELDATVEEVWHAVSTGSGLSTWFVPHHVDPQDETRSTADFGSGNTSEGRVRAWDPPHRVVFGGEAGNPTETLEFLVESRDGGGTVLRLVQSGILGEDWETEYHSRGWDLFFHNLTSYLRYFAPAPAVNALAMAFTELDRKAVWDRFHTALGTSRELSTGESVNLTPDGVEPIRGVVDVYAPDTTLGIRTDTSMYRFGGHGGEAWGMVNAFHYHYGDERDGPEWTEVWQQWLGRLFPADPPS</sequence>
<dbReference type="Proteomes" id="UP000321617">
    <property type="component" value="Unassembled WGS sequence"/>
</dbReference>
<organism evidence="4 5">
    <name type="scientific">Stackebrandtia albiflava</name>
    <dbReference type="NCBI Taxonomy" id="406432"/>
    <lineage>
        <taxon>Bacteria</taxon>
        <taxon>Bacillati</taxon>
        <taxon>Actinomycetota</taxon>
        <taxon>Actinomycetes</taxon>
        <taxon>Glycomycetales</taxon>
        <taxon>Glycomycetaceae</taxon>
        <taxon>Stackebrandtia</taxon>
    </lineage>
</organism>
<gene>
    <name evidence="4" type="ORF">LX16_0467</name>
</gene>
<evidence type="ECO:0000256" key="2">
    <source>
        <dbReference type="SAM" id="MobiDB-lite"/>
    </source>
</evidence>
<comment type="similarity">
    <text evidence="1">Belongs to the AHA1 family.</text>
</comment>
<dbReference type="CDD" id="cd07814">
    <property type="entry name" value="SRPBCC_CalC_Aha1-like"/>
    <property type="match status" value="1"/>
</dbReference>
<dbReference type="RefSeq" id="WP_147132378.1">
    <property type="nucleotide sequence ID" value="NZ_BAABIJ010000001.1"/>
</dbReference>
<keyword evidence="5" id="KW-1185">Reference proteome</keyword>
<feature type="region of interest" description="Disordered" evidence="2">
    <location>
        <begin position="47"/>
        <end position="68"/>
    </location>
</feature>
<proteinExistence type="inferred from homology"/>
<evidence type="ECO:0000313" key="4">
    <source>
        <dbReference type="EMBL" id="TWJ14777.1"/>
    </source>
</evidence>
<dbReference type="OrthoDB" id="8417725at2"/>
<comment type="caution">
    <text evidence="4">The sequence shown here is derived from an EMBL/GenBank/DDBJ whole genome shotgun (WGS) entry which is preliminary data.</text>
</comment>
<evidence type="ECO:0000313" key="5">
    <source>
        <dbReference type="Proteomes" id="UP000321617"/>
    </source>
</evidence>
<dbReference type="AlphaFoldDB" id="A0A562VAE0"/>
<dbReference type="EMBL" id="VLLL01000005">
    <property type="protein sequence ID" value="TWJ14777.1"/>
    <property type="molecule type" value="Genomic_DNA"/>
</dbReference>
<evidence type="ECO:0000259" key="3">
    <source>
        <dbReference type="Pfam" id="PF08327"/>
    </source>
</evidence>
<feature type="domain" description="Activator of Hsp90 ATPase homologue 1/2-like C-terminal" evidence="3">
    <location>
        <begin position="20"/>
        <end position="135"/>
    </location>
</feature>
<dbReference type="InterPro" id="IPR023393">
    <property type="entry name" value="START-like_dom_sf"/>
</dbReference>
<accession>A0A562VAE0</accession>
<reference evidence="4 5" key="1">
    <citation type="journal article" date="2013" name="Stand. Genomic Sci.">
        <title>Genomic Encyclopedia of Type Strains, Phase I: The one thousand microbial genomes (KMG-I) project.</title>
        <authorList>
            <person name="Kyrpides N.C."/>
            <person name="Woyke T."/>
            <person name="Eisen J.A."/>
            <person name="Garrity G."/>
            <person name="Lilburn T.G."/>
            <person name="Beck B.J."/>
            <person name="Whitman W.B."/>
            <person name="Hugenholtz P."/>
            <person name="Klenk H.P."/>
        </authorList>
    </citation>
    <scope>NUCLEOTIDE SEQUENCE [LARGE SCALE GENOMIC DNA]</scope>
    <source>
        <strain evidence="4 5">DSM 45044</strain>
    </source>
</reference>
<dbReference type="Gene3D" id="3.30.530.20">
    <property type="match status" value="1"/>
</dbReference>
<protein>
    <submittedName>
        <fullName evidence="4">Uncharacterized protein YndB with AHSA1/START domain</fullName>
    </submittedName>
</protein>
<name>A0A562VAE0_9ACTN</name>
<feature type="compositionally biased region" description="Polar residues" evidence="2">
    <location>
        <begin position="54"/>
        <end position="64"/>
    </location>
</feature>
<evidence type="ECO:0000256" key="1">
    <source>
        <dbReference type="ARBA" id="ARBA00006817"/>
    </source>
</evidence>